<feature type="region of interest" description="Disordered" evidence="1">
    <location>
        <begin position="1"/>
        <end position="81"/>
    </location>
</feature>
<evidence type="ECO:0000313" key="2">
    <source>
        <dbReference type="EMBL" id="CAK0876494.1"/>
    </source>
</evidence>
<organism evidence="2 3">
    <name type="scientific">Prorocentrum cordatum</name>
    <dbReference type="NCBI Taxonomy" id="2364126"/>
    <lineage>
        <taxon>Eukaryota</taxon>
        <taxon>Sar</taxon>
        <taxon>Alveolata</taxon>
        <taxon>Dinophyceae</taxon>
        <taxon>Prorocentrales</taxon>
        <taxon>Prorocentraceae</taxon>
        <taxon>Prorocentrum</taxon>
    </lineage>
</organism>
<accession>A0ABN9VVX7</accession>
<evidence type="ECO:0000256" key="1">
    <source>
        <dbReference type="SAM" id="MobiDB-lite"/>
    </source>
</evidence>
<dbReference type="Proteomes" id="UP001189429">
    <property type="component" value="Unassembled WGS sequence"/>
</dbReference>
<feature type="compositionally biased region" description="Basic and acidic residues" evidence="1">
    <location>
        <begin position="12"/>
        <end position="31"/>
    </location>
</feature>
<comment type="caution">
    <text evidence="2">The sequence shown here is derived from an EMBL/GenBank/DDBJ whole genome shotgun (WGS) entry which is preliminary data.</text>
</comment>
<sequence>MIEGSFSGGWQRGKEREREQEEEAGRKEGGDRSALFKTSTQPRRVGNKNRRGHGLADPPEEAALGPFPKQVQHRQKGETSGIYYTRPSIKCSTDQTIYYKKTKSGVALKGTDTTHDLITSNTCIKQALCNNNRYYT</sequence>
<gene>
    <name evidence="2" type="ORF">PCOR1329_LOCUS60835</name>
</gene>
<keyword evidence="3" id="KW-1185">Reference proteome</keyword>
<evidence type="ECO:0000313" key="3">
    <source>
        <dbReference type="Proteomes" id="UP001189429"/>
    </source>
</evidence>
<proteinExistence type="predicted"/>
<reference evidence="2" key="1">
    <citation type="submission" date="2023-10" db="EMBL/GenBank/DDBJ databases">
        <authorList>
            <person name="Chen Y."/>
            <person name="Shah S."/>
            <person name="Dougan E. K."/>
            <person name="Thang M."/>
            <person name="Chan C."/>
        </authorList>
    </citation>
    <scope>NUCLEOTIDE SEQUENCE [LARGE SCALE GENOMIC DNA]</scope>
</reference>
<protein>
    <submittedName>
        <fullName evidence="2">Uncharacterized protein</fullName>
    </submittedName>
</protein>
<name>A0ABN9VVX7_9DINO</name>
<dbReference type="EMBL" id="CAUYUJ010017630">
    <property type="protein sequence ID" value="CAK0876494.1"/>
    <property type="molecule type" value="Genomic_DNA"/>
</dbReference>
<feature type="compositionally biased region" description="Gly residues" evidence="1">
    <location>
        <begin position="1"/>
        <end position="11"/>
    </location>
</feature>